<dbReference type="RefSeq" id="WP_188632755.1">
    <property type="nucleotide sequence ID" value="NZ_BMNQ01000021.1"/>
</dbReference>
<dbReference type="Proteomes" id="UP000658382">
    <property type="component" value="Unassembled WGS sequence"/>
</dbReference>
<reference evidence="1" key="1">
    <citation type="journal article" date="2014" name="Int. J. Syst. Evol. Microbiol.">
        <title>Complete genome sequence of Corynebacterium casei LMG S-19264T (=DSM 44701T), isolated from a smear-ripened cheese.</title>
        <authorList>
            <consortium name="US DOE Joint Genome Institute (JGI-PGF)"/>
            <person name="Walter F."/>
            <person name="Albersmeier A."/>
            <person name="Kalinowski J."/>
            <person name="Ruckert C."/>
        </authorList>
    </citation>
    <scope>NUCLEOTIDE SEQUENCE</scope>
    <source>
        <strain evidence="1">JCM 12580</strain>
    </source>
</reference>
<dbReference type="AlphaFoldDB" id="A0A917PWX8"/>
<name>A0A917PWX8_9BACI</name>
<comment type="caution">
    <text evidence="1">The sequence shown here is derived from an EMBL/GenBank/DDBJ whole genome shotgun (WGS) entry which is preliminary data.</text>
</comment>
<accession>A0A917PWX8</accession>
<gene>
    <name evidence="1" type="ORF">GCM10007063_17880</name>
</gene>
<reference evidence="1" key="2">
    <citation type="submission" date="2020-09" db="EMBL/GenBank/DDBJ databases">
        <authorList>
            <person name="Sun Q."/>
            <person name="Ohkuma M."/>
        </authorList>
    </citation>
    <scope>NUCLEOTIDE SEQUENCE</scope>
    <source>
        <strain evidence="1">JCM 12580</strain>
    </source>
</reference>
<proteinExistence type="predicted"/>
<evidence type="ECO:0000313" key="2">
    <source>
        <dbReference type="Proteomes" id="UP000658382"/>
    </source>
</evidence>
<organism evidence="1 2">
    <name type="scientific">Lentibacillus kapialis</name>
    <dbReference type="NCBI Taxonomy" id="340214"/>
    <lineage>
        <taxon>Bacteria</taxon>
        <taxon>Bacillati</taxon>
        <taxon>Bacillota</taxon>
        <taxon>Bacilli</taxon>
        <taxon>Bacillales</taxon>
        <taxon>Bacillaceae</taxon>
        <taxon>Lentibacillus</taxon>
    </lineage>
</organism>
<keyword evidence="2" id="KW-1185">Reference proteome</keyword>
<dbReference type="EMBL" id="BMNQ01000021">
    <property type="protein sequence ID" value="GGJ95823.1"/>
    <property type="molecule type" value="Genomic_DNA"/>
</dbReference>
<protein>
    <submittedName>
        <fullName evidence="1">Uncharacterized protein</fullName>
    </submittedName>
</protein>
<sequence>MKEQVLTQSIKFEKKEIERSFMKLQPNATFSADRIIYYPYYYFIYNVKAKRLFLPMDEKVGCAVDAINGNGSLVDSNPKWEASEILEGQRMREYQALEDCLTISKSFIYRSLSLKMRMLSVSHVKVEKQHLFYRPYWVVYNSKKSGQDFIVDSVTGQYHPL</sequence>
<evidence type="ECO:0000313" key="1">
    <source>
        <dbReference type="EMBL" id="GGJ95823.1"/>
    </source>
</evidence>